<comment type="similarity">
    <text evidence="5">Belongs to the bacterial secretin family.</text>
</comment>
<dbReference type="PRINTS" id="PR00811">
    <property type="entry name" value="BCTERIALGSPD"/>
</dbReference>
<dbReference type="Gene3D" id="3.30.1370.130">
    <property type="match status" value="2"/>
</dbReference>
<dbReference type="GO" id="GO:0009306">
    <property type="term" value="P:protein secretion"/>
    <property type="evidence" value="ECO:0007669"/>
    <property type="project" value="InterPro"/>
</dbReference>
<evidence type="ECO:0000256" key="8">
    <source>
        <dbReference type="SAM" id="SignalP"/>
    </source>
</evidence>
<dbReference type="InterPro" id="IPR001775">
    <property type="entry name" value="GspD/PilQ"/>
</dbReference>
<gene>
    <name evidence="12" type="primary">pilQ_2</name>
    <name evidence="12" type="ORF">Pla163_28740</name>
</gene>
<keyword evidence="3 8" id="KW-0732">Signal</keyword>
<keyword evidence="2" id="KW-0812">Transmembrane</keyword>
<reference evidence="12 13" key="1">
    <citation type="submission" date="2019-02" db="EMBL/GenBank/DDBJ databases">
        <title>Deep-cultivation of Planctomycetes and their phenomic and genomic characterization uncovers novel biology.</title>
        <authorList>
            <person name="Wiegand S."/>
            <person name="Jogler M."/>
            <person name="Boedeker C."/>
            <person name="Pinto D."/>
            <person name="Vollmers J."/>
            <person name="Rivas-Marin E."/>
            <person name="Kohn T."/>
            <person name="Peeters S.H."/>
            <person name="Heuer A."/>
            <person name="Rast P."/>
            <person name="Oberbeckmann S."/>
            <person name="Bunk B."/>
            <person name="Jeske O."/>
            <person name="Meyerdierks A."/>
            <person name="Storesund J.E."/>
            <person name="Kallscheuer N."/>
            <person name="Luecker S."/>
            <person name="Lage O.M."/>
            <person name="Pohl T."/>
            <person name="Merkel B.J."/>
            <person name="Hornburger P."/>
            <person name="Mueller R.-W."/>
            <person name="Bruemmer F."/>
            <person name="Labrenz M."/>
            <person name="Spormann A.M."/>
            <person name="Op den Camp H."/>
            <person name="Overmann J."/>
            <person name="Amann R."/>
            <person name="Jetten M.S.M."/>
            <person name="Mascher T."/>
            <person name="Medema M.H."/>
            <person name="Devos D.P."/>
            <person name="Kaster A.-K."/>
            <person name="Ovreas L."/>
            <person name="Rohde M."/>
            <person name="Galperin M.Y."/>
            <person name="Jogler C."/>
        </authorList>
    </citation>
    <scope>NUCLEOTIDE SEQUENCE [LARGE SCALE GENOMIC DNA]</scope>
    <source>
        <strain evidence="12 13">Pla163</strain>
    </source>
</reference>
<organism evidence="12 13">
    <name type="scientific">Rohdeia mirabilis</name>
    <dbReference type="NCBI Taxonomy" id="2528008"/>
    <lineage>
        <taxon>Bacteria</taxon>
        <taxon>Pseudomonadati</taxon>
        <taxon>Planctomycetota</taxon>
        <taxon>Planctomycetia</taxon>
        <taxon>Planctomycetia incertae sedis</taxon>
        <taxon>Rohdeia</taxon>
    </lineage>
</organism>
<dbReference type="InterPro" id="IPR004845">
    <property type="entry name" value="T2SS_GspD_CS"/>
</dbReference>
<evidence type="ECO:0000259" key="9">
    <source>
        <dbReference type="Pfam" id="PF00263"/>
    </source>
</evidence>
<dbReference type="RefSeq" id="WP_145189651.1">
    <property type="nucleotide sequence ID" value="NZ_CP036290.1"/>
</dbReference>
<dbReference type="InterPro" id="IPR005644">
    <property type="entry name" value="NolW-like"/>
</dbReference>
<dbReference type="InterPro" id="IPR049371">
    <property type="entry name" value="GspD-like_N0"/>
</dbReference>
<dbReference type="Pfam" id="PF03958">
    <property type="entry name" value="Secretin_N"/>
    <property type="match status" value="1"/>
</dbReference>
<evidence type="ECO:0000313" key="12">
    <source>
        <dbReference type="EMBL" id="QDU85740.1"/>
    </source>
</evidence>
<feature type="domain" description="GspD-like N0" evidence="11">
    <location>
        <begin position="110"/>
        <end position="174"/>
    </location>
</feature>
<evidence type="ECO:0000256" key="3">
    <source>
        <dbReference type="ARBA" id="ARBA00022729"/>
    </source>
</evidence>
<accession>A0A518D2N7</accession>
<dbReference type="Proteomes" id="UP000319342">
    <property type="component" value="Chromosome"/>
</dbReference>
<proteinExistence type="inferred from homology"/>
<feature type="domain" description="NolW-like" evidence="10">
    <location>
        <begin position="189"/>
        <end position="274"/>
    </location>
</feature>
<evidence type="ECO:0000256" key="4">
    <source>
        <dbReference type="ARBA" id="ARBA00023136"/>
    </source>
</evidence>
<evidence type="ECO:0000259" key="10">
    <source>
        <dbReference type="Pfam" id="PF03958"/>
    </source>
</evidence>
<evidence type="ECO:0000256" key="1">
    <source>
        <dbReference type="ARBA" id="ARBA00004370"/>
    </source>
</evidence>
<dbReference type="Gene3D" id="3.30.1370.120">
    <property type="match status" value="1"/>
</dbReference>
<dbReference type="OrthoDB" id="9813141at2"/>
<comment type="subcellular location">
    <subcellularLocation>
        <location evidence="6">Cell outer membrane</location>
    </subcellularLocation>
    <subcellularLocation>
        <location evidence="1">Membrane</location>
    </subcellularLocation>
</comment>
<dbReference type="EMBL" id="CP036290">
    <property type="protein sequence ID" value="QDU85740.1"/>
    <property type="molecule type" value="Genomic_DNA"/>
</dbReference>
<keyword evidence="4" id="KW-0472">Membrane</keyword>
<evidence type="ECO:0000313" key="13">
    <source>
        <dbReference type="Proteomes" id="UP000319342"/>
    </source>
</evidence>
<name>A0A518D2N7_9BACT</name>
<dbReference type="PANTHER" id="PTHR30604:SF1">
    <property type="entry name" value="DNA UTILIZATION PROTEIN HOFQ"/>
    <property type="match status" value="1"/>
</dbReference>
<evidence type="ECO:0000256" key="5">
    <source>
        <dbReference type="RuleBase" id="RU004003"/>
    </source>
</evidence>
<keyword evidence="13" id="KW-1185">Reference proteome</keyword>
<feature type="signal peptide" evidence="8">
    <location>
        <begin position="1"/>
        <end position="23"/>
    </location>
</feature>
<sequence length="614" mass="66336" precursor="true">MNPIRTIVATLVALLTTVGAAHAQTPDPDARVSIRVDGRQLQEVVEFLRDRSGSNIVVLQGGDTPISLKLTDVPWREVLELAAESAGCVVEERTAGVLALTRPERVTFAFSNAELTEVIDTIGRVSGANIVTAPEVSGVLSLRLTEVPWRDALEVATKTLGFVVVEDRRGILRVVDPASLQDQMVVKSYQLRYMRPRATFAPVIKSDFVSGEHLAASGVIEEDFPVIEALRQALSPNGQLHYVEDRNVLIVRDTDQVHAYINDVVERLDIEPPQIFIDVKFVSTTNTDLWDLGVDFGDFGPRVSVSGGQVPISFPFEMGAGGFEDGLLASDTGTGPFAEDLVSFAGGVTSPDTIFGALNFTTLAATLRAIERDVKSEVVQAPKLVALDGRPSTIFVGETIRYAEARTEQGQAGGLNLSVQEANGSPVEIGFQLMVRCNVIPGTNDMTLEVIPKETNLSGTGNSSLAPDGFDVFTVGASGAEGSIALPRVRSSTIVTSMMLESGQTAVIGGLSTDVARETRSQIPFLGSIPILGRLFRHDEKSKERRSLMVFVTPTIVRSSSDADDLLRRELARRQDMYSGELERLLFGEDFESEDGQLEAPVQGEVDVSTFDQD</sequence>
<dbReference type="InterPro" id="IPR004846">
    <property type="entry name" value="T2SS/T3SS_dom"/>
</dbReference>
<dbReference type="PROSITE" id="PS00875">
    <property type="entry name" value="T2SP_D"/>
    <property type="match status" value="1"/>
</dbReference>
<evidence type="ECO:0000256" key="6">
    <source>
        <dbReference type="RuleBase" id="RU004004"/>
    </source>
</evidence>
<evidence type="ECO:0000256" key="7">
    <source>
        <dbReference type="SAM" id="MobiDB-lite"/>
    </source>
</evidence>
<dbReference type="AlphaFoldDB" id="A0A518D2N7"/>
<dbReference type="GO" id="GO:0009279">
    <property type="term" value="C:cell outer membrane"/>
    <property type="evidence" value="ECO:0007669"/>
    <property type="project" value="UniProtKB-SubCell"/>
</dbReference>
<keyword evidence="6" id="KW-0813">Transport</keyword>
<dbReference type="Pfam" id="PF21305">
    <property type="entry name" value="type_II_gspD_N0"/>
    <property type="match status" value="1"/>
</dbReference>
<feature type="region of interest" description="Disordered" evidence="7">
    <location>
        <begin position="595"/>
        <end position="614"/>
    </location>
</feature>
<dbReference type="InterPro" id="IPR051808">
    <property type="entry name" value="Type_IV_pilus_biogenesis"/>
</dbReference>
<feature type="chain" id="PRO_5022223272" evidence="8">
    <location>
        <begin position="24"/>
        <end position="614"/>
    </location>
</feature>
<evidence type="ECO:0000259" key="11">
    <source>
        <dbReference type="Pfam" id="PF21305"/>
    </source>
</evidence>
<dbReference type="InterPro" id="IPR038591">
    <property type="entry name" value="NolW-like_sf"/>
</dbReference>
<protein>
    <submittedName>
        <fullName evidence="12">Type IV pilus biogenesis and competence protein PilQ</fullName>
    </submittedName>
</protein>
<dbReference type="PANTHER" id="PTHR30604">
    <property type="entry name" value="PROTEIN TRANSPORT PROTEIN HOFQ"/>
    <property type="match status" value="1"/>
</dbReference>
<feature type="domain" description="Type II/III secretion system secretin-like" evidence="9">
    <location>
        <begin position="369"/>
        <end position="558"/>
    </location>
</feature>
<dbReference type="Pfam" id="PF00263">
    <property type="entry name" value="Secretin"/>
    <property type="match status" value="1"/>
</dbReference>
<evidence type="ECO:0000256" key="2">
    <source>
        <dbReference type="ARBA" id="ARBA00022692"/>
    </source>
</evidence>